<accession>A0A0A9BS37</accession>
<dbReference type="AlphaFoldDB" id="A0A0A9BS37"/>
<evidence type="ECO:0000256" key="1">
    <source>
        <dbReference type="SAM" id="MobiDB-lite"/>
    </source>
</evidence>
<reference evidence="2" key="1">
    <citation type="submission" date="2014-09" db="EMBL/GenBank/DDBJ databases">
        <authorList>
            <person name="Magalhaes I.L.F."/>
            <person name="Oliveira U."/>
            <person name="Santos F.R."/>
            <person name="Vidigal T.H.D.A."/>
            <person name="Brescovit A.D."/>
            <person name="Santos A.J."/>
        </authorList>
    </citation>
    <scope>NUCLEOTIDE SEQUENCE</scope>
    <source>
        <tissue evidence="2">Shoot tissue taken approximately 20 cm above the soil surface</tissue>
    </source>
</reference>
<organism evidence="2">
    <name type="scientific">Arundo donax</name>
    <name type="common">Giant reed</name>
    <name type="synonym">Donax arundinaceus</name>
    <dbReference type="NCBI Taxonomy" id="35708"/>
    <lineage>
        <taxon>Eukaryota</taxon>
        <taxon>Viridiplantae</taxon>
        <taxon>Streptophyta</taxon>
        <taxon>Embryophyta</taxon>
        <taxon>Tracheophyta</taxon>
        <taxon>Spermatophyta</taxon>
        <taxon>Magnoliopsida</taxon>
        <taxon>Liliopsida</taxon>
        <taxon>Poales</taxon>
        <taxon>Poaceae</taxon>
        <taxon>PACMAD clade</taxon>
        <taxon>Arundinoideae</taxon>
        <taxon>Arundineae</taxon>
        <taxon>Arundo</taxon>
    </lineage>
</organism>
<dbReference type="EMBL" id="GBRH01232897">
    <property type="protein sequence ID" value="JAD64998.1"/>
    <property type="molecule type" value="Transcribed_RNA"/>
</dbReference>
<feature type="region of interest" description="Disordered" evidence="1">
    <location>
        <begin position="1"/>
        <end position="40"/>
    </location>
</feature>
<feature type="compositionally biased region" description="Basic and acidic residues" evidence="1">
    <location>
        <begin position="21"/>
        <end position="31"/>
    </location>
</feature>
<proteinExistence type="predicted"/>
<name>A0A0A9BS37_ARUDO</name>
<protein>
    <submittedName>
        <fullName evidence="2">Uncharacterized protein</fullName>
    </submittedName>
</protein>
<reference evidence="2" key="2">
    <citation type="journal article" date="2015" name="Data Brief">
        <title>Shoot transcriptome of the giant reed, Arundo donax.</title>
        <authorList>
            <person name="Barrero R.A."/>
            <person name="Guerrero F.D."/>
            <person name="Moolhuijzen P."/>
            <person name="Goolsby J.A."/>
            <person name="Tidwell J."/>
            <person name="Bellgard S.E."/>
            <person name="Bellgard M.I."/>
        </authorList>
    </citation>
    <scope>NUCLEOTIDE SEQUENCE</scope>
    <source>
        <tissue evidence="2">Shoot tissue taken approximately 20 cm above the soil surface</tissue>
    </source>
</reference>
<evidence type="ECO:0000313" key="2">
    <source>
        <dbReference type="EMBL" id="JAD64998.1"/>
    </source>
</evidence>
<sequence length="40" mass="4513">MSATQKSWRGLGSKAMACHEASARNEARRNMEEEESIVFL</sequence>